<dbReference type="EMBL" id="JARVKF010000012">
    <property type="protein sequence ID" value="KAK9425804.1"/>
    <property type="molecule type" value="Genomic_DNA"/>
</dbReference>
<evidence type="ECO:0000259" key="1">
    <source>
        <dbReference type="Pfam" id="PF14420"/>
    </source>
</evidence>
<organism evidence="2 3">
    <name type="scientific">Seiridium unicorne</name>
    <dbReference type="NCBI Taxonomy" id="138068"/>
    <lineage>
        <taxon>Eukaryota</taxon>
        <taxon>Fungi</taxon>
        <taxon>Dikarya</taxon>
        <taxon>Ascomycota</taxon>
        <taxon>Pezizomycotina</taxon>
        <taxon>Sordariomycetes</taxon>
        <taxon>Xylariomycetidae</taxon>
        <taxon>Amphisphaeriales</taxon>
        <taxon>Sporocadaceae</taxon>
        <taxon>Seiridium</taxon>
    </lineage>
</organism>
<protein>
    <submittedName>
        <fullName evidence="2">Clr5 domain-containing protein</fullName>
    </submittedName>
</protein>
<sequence length="493" mass="56601">MSFFGEDSTYANTVLLHNVPTHPHRPGLKSSHHDHEEWEAMKPFIREIYIKDNRPLKELMLEMERRHGFKATVRMYKKHFSDWSLRKYRERSTETKLKRVVVRSGSQVGSCQQPASPSTPLTAQLQDIPCHRKTLSIFHNISWFNEVKLESMLTLEAGVPKSSLEFTPLQTFHPVESVEVYGLFSFATSLFRRDLGHLAGKAIRKAFIIVERAMQKLDVHFLWNFVDIMYGMVLRGQEELLQLFLSHIAALSSRLLHTRHPISETFKQLADSSASEKVATVAQAWRCSYESIRRWLHPWCEAVDAITSMETKVSEPSHTIHGQSSNFLIVKGLASHVLDREIIQRDNVGADTTTVGLAECEFRQLRIKYNTVVDVVDLLGPAQLTRDELVMDPFSIQKNLEFKAWGLALKGRVHQHLTNKQFEQARIGNDQIREVAARYAGLMAHSDLKYLQHLCTIEDELYQVGNKQYAQEIGESIHRLTDDFLKDIPNNSG</sequence>
<proteinExistence type="predicted"/>
<evidence type="ECO:0000313" key="2">
    <source>
        <dbReference type="EMBL" id="KAK9425804.1"/>
    </source>
</evidence>
<dbReference type="InterPro" id="IPR025676">
    <property type="entry name" value="Clr5_dom"/>
</dbReference>
<comment type="caution">
    <text evidence="2">The sequence shown here is derived from an EMBL/GenBank/DDBJ whole genome shotgun (WGS) entry which is preliminary data.</text>
</comment>
<reference evidence="2 3" key="1">
    <citation type="journal article" date="2024" name="J. Plant Pathol.">
        <title>Sequence and assembly of the genome of Seiridium unicorne, isolate CBS 538.82, causal agent of cypress canker disease.</title>
        <authorList>
            <person name="Scali E."/>
            <person name="Rocca G.D."/>
            <person name="Danti R."/>
            <person name="Garbelotto M."/>
            <person name="Barberini S."/>
            <person name="Baroncelli R."/>
            <person name="Emiliani G."/>
        </authorList>
    </citation>
    <scope>NUCLEOTIDE SEQUENCE [LARGE SCALE GENOMIC DNA]</scope>
    <source>
        <strain evidence="2 3">BM-138-508</strain>
    </source>
</reference>
<keyword evidence="3" id="KW-1185">Reference proteome</keyword>
<feature type="domain" description="Clr5" evidence="1">
    <location>
        <begin position="36"/>
        <end position="87"/>
    </location>
</feature>
<dbReference type="Pfam" id="PF14420">
    <property type="entry name" value="Clr5"/>
    <property type="match status" value="1"/>
</dbReference>
<dbReference type="PANTHER" id="PTHR38788">
    <property type="entry name" value="CLR5 DOMAIN-CONTAINING PROTEIN"/>
    <property type="match status" value="1"/>
</dbReference>
<accession>A0ABR2VH58</accession>
<evidence type="ECO:0000313" key="3">
    <source>
        <dbReference type="Proteomes" id="UP001408356"/>
    </source>
</evidence>
<name>A0ABR2VH58_9PEZI</name>
<dbReference type="Proteomes" id="UP001408356">
    <property type="component" value="Unassembled WGS sequence"/>
</dbReference>
<dbReference type="PANTHER" id="PTHR38788:SF3">
    <property type="entry name" value="CLR5 DOMAIN-CONTAINING PROTEIN"/>
    <property type="match status" value="1"/>
</dbReference>
<gene>
    <name evidence="2" type="ORF">SUNI508_12864</name>
</gene>